<reference evidence="2 3" key="1">
    <citation type="journal article" date="2020" name="Mol. Biol. Evol.">
        <title>Interspecific Gene Flow and the Evolution of Specialization in Black and White Rhinoceros.</title>
        <authorList>
            <person name="Moodley Y."/>
            <person name="Westbury M.V."/>
            <person name="Russo I.M."/>
            <person name="Gopalakrishnan S."/>
            <person name="Rakotoarivelo A."/>
            <person name="Olsen R.A."/>
            <person name="Prost S."/>
            <person name="Tunstall T."/>
            <person name="Ryder O.A."/>
            <person name="Dalen L."/>
            <person name="Bruford M.W."/>
        </authorList>
    </citation>
    <scope>NUCLEOTIDE SEQUENCE [LARGE SCALE GENOMIC DNA]</scope>
    <source>
        <strain evidence="2">SBR-YM</strain>
        <tissue evidence="2">Skin</tissue>
    </source>
</reference>
<organism evidence="2 3">
    <name type="scientific">Diceros bicornis minor</name>
    <name type="common">South-central black rhinoceros</name>
    <dbReference type="NCBI Taxonomy" id="77932"/>
    <lineage>
        <taxon>Eukaryota</taxon>
        <taxon>Metazoa</taxon>
        <taxon>Chordata</taxon>
        <taxon>Craniata</taxon>
        <taxon>Vertebrata</taxon>
        <taxon>Euteleostomi</taxon>
        <taxon>Mammalia</taxon>
        <taxon>Eutheria</taxon>
        <taxon>Laurasiatheria</taxon>
        <taxon>Perissodactyla</taxon>
        <taxon>Rhinocerotidae</taxon>
        <taxon>Diceros</taxon>
    </lineage>
</organism>
<feature type="compositionally biased region" description="Polar residues" evidence="1">
    <location>
        <begin position="1"/>
        <end position="18"/>
    </location>
</feature>
<dbReference type="Proteomes" id="UP000551758">
    <property type="component" value="Unassembled WGS sequence"/>
</dbReference>
<evidence type="ECO:0000313" key="2">
    <source>
        <dbReference type="EMBL" id="KAF5929570.1"/>
    </source>
</evidence>
<dbReference type="AlphaFoldDB" id="A0A7J7FNB3"/>
<gene>
    <name evidence="2" type="ORF">HPG69_006292</name>
</gene>
<feature type="region of interest" description="Disordered" evidence="1">
    <location>
        <begin position="142"/>
        <end position="169"/>
    </location>
</feature>
<evidence type="ECO:0000256" key="1">
    <source>
        <dbReference type="SAM" id="MobiDB-lite"/>
    </source>
</evidence>
<name>A0A7J7FNB3_DICBM</name>
<dbReference type="EMBL" id="JACDTQ010000051">
    <property type="protein sequence ID" value="KAF5929570.1"/>
    <property type="molecule type" value="Genomic_DNA"/>
</dbReference>
<evidence type="ECO:0000313" key="3">
    <source>
        <dbReference type="Proteomes" id="UP000551758"/>
    </source>
</evidence>
<protein>
    <submittedName>
        <fullName evidence="2">Uncharacterized protein</fullName>
    </submittedName>
</protein>
<comment type="caution">
    <text evidence="2">The sequence shown here is derived from an EMBL/GenBank/DDBJ whole genome shotgun (WGS) entry which is preliminary data.</text>
</comment>
<proteinExistence type="predicted"/>
<keyword evidence="3" id="KW-1185">Reference proteome</keyword>
<accession>A0A7J7FNB3</accession>
<feature type="region of interest" description="Disordered" evidence="1">
    <location>
        <begin position="1"/>
        <end position="43"/>
    </location>
</feature>
<sequence length="169" mass="17865">MHINEQEGSSLLTSEDYTSSSHPSLPRSPLPPVKSSSCISPPRPRRPLPSFAFSFTASEGIRGALTTQILQVLKCITRGLTKEPALWTLVSKKPPAPANGTWDVGHDRGRMAGLSLSWAVPSVLVKDVPDFEQLSPELEAACHTPAASPSPGAAPPVDLAKKPRPACGA</sequence>